<dbReference type="EC" id="2.1.1.207" evidence="6"/>
<dbReference type="SUPFAM" id="SSF75217">
    <property type="entry name" value="alpha/beta knot"/>
    <property type="match status" value="1"/>
</dbReference>
<evidence type="ECO:0000256" key="5">
    <source>
        <dbReference type="ARBA" id="ARBA00022694"/>
    </source>
</evidence>
<dbReference type="AlphaFoldDB" id="A0A2K9YSW0"/>
<keyword evidence="2 6" id="KW-0489">Methyltransferase</keyword>
<dbReference type="EMBL" id="CP033021">
    <property type="protein sequence ID" value="AYN65366.1"/>
    <property type="molecule type" value="Genomic_DNA"/>
</dbReference>
<comment type="catalytic activity">
    <reaction evidence="6">
        <text>cytidine(34) in tRNA + S-adenosyl-L-methionine = 2'-O-methylcytidine(34) in tRNA + S-adenosyl-L-homocysteine + H(+)</text>
        <dbReference type="Rhea" id="RHEA:43084"/>
        <dbReference type="Rhea" id="RHEA-COMP:10331"/>
        <dbReference type="Rhea" id="RHEA-COMP:10332"/>
        <dbReference type="ChEBI" id="CHEBI:15378"/>
        <dbReference type="ChEBI" id="CHEBI:57856"/>
        <dbReference type="ChEBI" id="CHEBI:59789"/>
        <dbReference type="ChEBI" id="CHEBI:74495"/>
        <dbReference type="ChEBI" id="CHEBI:82748"/>
        <dbReference type="EC" id="2.1.1.207"/>
    </reaction>
</comment>
<keyword evidence="1 6" id="KW-0963">Cytoplasm</keyword>
<dbReference type="PANTHER" id="PTHR42971:SF1">
    <property type="entry name" value="TRNA (CYTIDINE(34)-2'-O)-METHYLTRANSFERASE"/>
    <property type="match status" value="1"/>
</dbReference>
<dbReference type="OrthoDB" id="9789043at2"/>
<dbReference type="PIRSF" id="PIRSF029256">
    <property type="entry name" value="SpoU_TrmH_prd"/>
    <property type="match status" value="1"/>
</dbReference>
<sequence length="176" mass="20679">MINIILYQPEISPNTSNIIRTCFAGNAKLHIIKPIAFDLHPHWMKRKAAGHFLTEIQHEVHENYEEFFKKYGDKNIYYVTRYGLKNYVDVDYKQELQTNGELWIMFGTESTGIPKRIMQTNIPNCLRIPMFDECRSLNLANSVAIVLFEVLRQNDFAGLSKFESQKGKDFILRKDW</sequence>
<evidence type="ECO:0000313" key="8">
    <source>
        <dbReference type="Proteomes" id="UP000029712"/>
    </source>
</evidence>
<dbReference type="GO" id="GO:0002130">
    <property type="term" value="P:wobble position ribose methylation"/>
    <property type="evidence" value="ECO:0007669"/>
    <property type="project" value="TreeGrafter"/>
</dbReference>
<feature type="binding site" evidence="6">
    <location>
        <position position="107"/>
    </location>
    <ligand>
        <name>S-adenosyl-L-methionine</name>
        <dbReference type="ChEBI" id="CHEBI:59789"/>
    </ligand>
</feature>
<proteinExistence type="inferred from homology"/>
<dbReference type="HAMAP" id="MF_01885">
    <property type="entry name" value="tRNA_methyltr_TrmL"/>
    <property type="match status" value="1"/>
</dbReference>
<keyword evidence="4 6" id="KW-0949">S-adenosyl-L-methionine</keyword>
<keyword evidence="3 6" id="KW-0808">Transferase</keyword>
<evidence type="ECO:0000256" key="6">
    <source>
        <dbReference type="HAMAP-Rule" id="MF_01885"/>
    </source>
</evidence>
<dbReference type="GO" id="GO:0005737">
    <property type="term" value="C:cytoplasm"/>
    <property type="evidence" value="ECO:0007669"/>
    <property type="project" value="UniProtKB-SubCell"/>
</dbReference>
<feature type="binding site" evidence="6">
    <location>
        <position position="79"/>
    </location>
    <ligand>
        <name>S-adenosyl-L-methionine</name>
        <dbReference type="ChEBI" id="CHEBI:59789"/>
    </ligand>
</feature>
<organism evidence="7 8">
    <name type="scientific">Metamycoplasma hominis</name>
    <name type="common">Mycoplasma hominis</name>
    <dbReference type="NCBI Taxonomy" id="2098"/>
    <lineage>
        <taxon>Bacteria</taxon>
        <taxon>Bacillati</taxon>
        <taxon>Mycoplasmatota</taxon>
        <taxon>Mycoplasmoidales</taxon>
        <taxon>Metamycoplasmataceae</taxon>
        <taxon>Metamycoplasma</taxon>
    </lineage>
</organism>
<dbReference type="InterPro" id="IPR029028">
    <property type="entry name" value="Alpha/beta_knot_MTases"/>
</dbReference>
<dbReference type="CDD" id="cd18094">
    <property type="entry name" value="SpoU-like_TrmL"/>
    <property type="match status" value="1"/>
</dbReference>
<dbReference type="Gene3D" id="3.40.1280.10">
    <property type="match status" value="1"/>
</dbReference>
<feature type="binding site" evidence="6">
    <location>
        <position position="136"/>
    </location>
    <ligand>
        <name>S-adenosyl-L-methionine</name>
        <dbReference type="ChEBI" id="CHEBI:59789"/>
    </ligand>
</feature>
<dbReference type="Pfam" id="PF00588">
    <property type="entry name" value="SpoU_methylase"/>
    <property type="match status" value="1"/>
</dbReference>
<accession>A0A2K9YSW0</accession>
<dbReference type="InterPro" id="IPR029026">
    <property type="entry name" value="tRNA_m1G_MTases_N"/>
</dbReference>
<dbReference type="GO" id="GO:0008175">
    <property type="term" value="F:tRNA methyltransferase activity"/>
    <property type="evidence" value="ECO:0007669"/>
    <property type="project" value="UniProtKB-UniRule"/>
</dbReference>
<dbReference type="PANTHER" id="PTHR42971">
    <property type="entry name" value="TRNA (CYTIDINE(34)-2'-O)-METHYLTRANSFERASE"/>
    <property type="match status" value="1"/>
</dbReference>
<comment type="subcellular location">
    <subcellularLocation>
        <location evidence="6">Cytoplasm</location>
    </subcellularLocation>
</comment>
<evidence type="ECO:0000313" key="7">
    <source>
        <dbReference type="EMBL" id="AYN65366.1"/>
    </source>
</evidence>
<reference evidence="7 8" key="2">
    <citation type="submission" date="2018-10" db="EMBL/GenBank/DDBJ databases">
        <title>Detection and isolation of Mycoplasma hominis as a predominant microorganism from pelvic cavity of patient with salpingitis and tubo-ovarian abscess.</title>
        <authorList>
            <person name="Guschin A.E."/>
            <person name="Khayrullina G.A."/>
            <person name="Rakovskaya I.V."/>
            <person name="Shelenkov A.A."/>
            <person name="Shagin D.A."/>
        </authorList>
    </citation>
    <scope>NUCLEOTIDE SEQUENCE [LARGE SCALE GENOMIC DNA]</scope>
    <source>
        <strain evidence="8">TOA</strain>
    </source>
</reference>
<dbReference type="InterPro" id="IPR016914">
    <property type="entry name" value="TrmL"/>
</dbReference>
<comment type="catalytic activity">
    <reaction evidence="6">
        <text>5-carboxymethylaminomethyluridine(34) in tRNA(Leu) + S-adenosyl-L-methionine = 5-carboxymethylaminomethyl-2'-O-methyluridine(34) in tRNA(Leu) + S-adenosyl-L-homocysteine + H(+)</text>
        <dbReference type="Rhea" id="RHEA:43088"/>
        <dbReference type="Rhea" id="RHEA-COMP:10333"/>
        <dbReference type="Rhea" id="RHEA-COMP:10334"/>
        <dbReference type="ChEBI" id="CHEBI:15378"/>
        <dbReference type="ChEBI" id="CHEBI:57856"/>
        <dbReference type="ChEBI" id="CHEBI:59789"/>
        <dbReference type="ChEBI" id="CHEBI:74508"/>
        <dbReference type="ChEBI" id="CHEBI:74511"/>
        <dbReference type="EC" id="2.1.1.207"/>
    </reaction>
</comment>
<evidence type="ECO:0000256" key="1">
    <source>
        <dbReference type="ARBA" id="ARBA00022490"/>
    </source>
</evidence>
<dbReference type="GO" id="GO:0003723">
    <property type="term" value="F:RNA binding"/>
    <property type="evidence" value="ECO:0007669"/>
    <property type="project" value="InterPro"/>
</dbReference>
<feature type="binding site" evidence="6">
    <location>
        <position position="128"/>
    </location>
    <ligand>
        <name>S-adenosyl-L-methionine</name>
        <dbReference type="ChEBI" id="CHEBI:59789"/>
    </ligand>
</feature>
<evidence type="ECO:0000256" key="4">
    <source>
        <dbReference type="ARBA" id="ARBA00022691"/>
    </source>
</evidence>
<keyword evidence="5 6" id="KW-0819">tRNA processing</keyword>
<dbReference type="RefSeq" id="WP_012855498.1">
    <property type="nucleotide sequence ID" value="NZ_CP011538.1"/>
</dbReference>
<gene>
    <name evidence="7" type="ORF">KN71_001460</name>
</gene>
<protein>
    <recommendedName>
        <fullName evidence="6">Putative tRNA (cytidine(34)-2'-O)-methyltransferase</fullName>
        <ecNumber evidence="6">2.1.1.207</ecNumber>
    </recommendedName>
    <alternativeName>
        <fullName evidence="6">tRNA (cytidine/uridine-2'-O-)-methyltransferase</fullName>
    </alternativeName>
</protein>
<comment type="similarity">
    <text evidence="6">Belongs to the class IV-like SAM-binding methyltransferase superfamily. RNA methyltransferase TrmH family. TrmL subfamily.</text>
</comment>
<dbReference type="InterPro" id="IPR001537">
    <property type="entry name" value="SpoU_MeTrfase"/>
</dbReference>
<name>A0A2K9YSW0_METHO</name>
<evidence type="ECO:0000256" key="3">
    <source>
        <dbReference type="ARBA" id="ARBA00022679"/>
    </source>
</evidence>
<evidence type="ECO:0000256" key="2">
    <source>
        <dbReference type="ARBA" id="ARBA00022603"/>
    </source>
</evidence>
<reference evidence="7 8" key="1">
    <citation type="submission" date="2014-08" db="EMBL/GenBank/DDBJ databases">
        <authorList>
            <person name="Kuleshov K."/>
            <person name="Dedkov V."/>
            <person name="Markelov M."/>
            <person name="Pimkina E."/>
        </authorList>
    </citation>
    <scope>NUCLEOTIDE SEQUENCE [LARGE SCALE GENOMIC DNA]</scope>
    <source>
        <strain evidence="8">TOA</strain>
    </source>
</reference>
<dbReference type="OMA" id="AGLDYWH"/>
<comment type="function">
    <text evidence="6">Could methylate the ribose at the nucleotide 34 wobble position in tRNA.</text>
</comment>
<dbReference type="GO" id="GO:0008757">
    <property type="term" value="F:S-adenosylmethionine-dependent methyltransferase activity"/>
    <property type="evidence" value="ECO:0007669"/>
    <property type="project" value="UniProtKB-UniRule"/>
</dbReference>
<dbReference type="Proteomes" id="UP000029712">
    <property type="component" value="Chromosome"/>
</dbReference>